<evidence type="ECO:0000256" key="1">
    <source>
        <dbReference type="SAM" id="Phobius"/>
    </source>
</evidence>
<dbReference type="PANTHER" id="PTHR31362">
    <property type="entry name" value="GLYCOSYLTRANSFERASE STELLO1-RELATED"/>
    <property type="match status" value="1"/>
</dbReference>
<reference evidence="2 3" key="1">
    <citation type="submission" date="2024-04" db="EMBL/GenBank/DDBJ databases">
        <authorList>
            <consortium name="Genoscope - CEA"/>
            <person name="William W."/>
        </authorList>
    </citation>
    <scope>NUCLEOTIDE SEQUENCE [LARGE SCALE GENOMIC DNA]</scope>
</reference>
<accession>A0AAV2H9P7</accession>
<feature type="transmembrane region" description="Helical" evidence="1">
    <location>
        <begin position="12"/>
        <end position="32"/>
    </location>
</feature>
<comment type="caution">
    <text evidence="2">The sequence shown here is derived from an EMBL/GenBank/DDBJ whole genome shotgun (WGS) entry which is preliminary data.</text>
</comment>
<name>A0AAV2H9P7_LYMST</name>
<organism evidence="2 3">
    <name type="scientific">Lymnaea stagnalis</name>
    <name type="common">Great pond snail</name>
    <name type="synonym">Helix stagnalis</name>
    <dbReference type="NCBI Taxonomy" id="6523"/>
    <lineage>
        <taxon>Eukaryota</taxon>
        <taxon>Metazoa</taxon>
        <taxon>Spiralia</taxon>
        <taxon>Lophotrochozoa</taxon>
        <taxon>Mollusca</taxon>
        <taxon>Gastropoda</taxon>
        <taxon>Heterobranchia</taxon>
        <taxon>Euthyneura</taxon>
        <taxon>Panpulmonata</taxon>
        <taxon>Hygrophila</taxon>
        <taxon>Lymnaeoidea</taxon>
        <taxon>Lymnaeidae</taxon>
        <taxon>Lymnaea</taxon>
    </lineage>
</organism>
<dbReference type="InterPro" id="IPR005049">
    <property type="entry name" value="STL-like"/>
</dbReference>
<keyword evidence="1" id="KW-0812">Transmembrane</keyword>
<gene>
    <name evidence="2" type="ORF">GSLYS_00004495001</name>
</gene>
<dbReference type="AlphaFoldDB" id="A0AAV2H9P7"/>
<keyword evidence="1" id="KW-0472">Membrane</keyword>
<keyword evidence="1" id="KW-1133">Transmembrane helix</keyword>
<protein>
    <submittedName>
        <fullName evidence="2">Uncharacterized protein</fullName>
    </submittedName>
</protein>
<dbReference type="Proteomes" id="UP001497497">
    <property type="component" value="Unassembled WGS sequence"/>
</dbReference>
<keyword evidence="3" id="KW-1185">Reference proteome</keyword>
<evidence type="ECO:0000313" key="3">
    <source>
        <dbReference type="Proteomes" id="UP001497497"/>
    </source>
</evidence>
<evidence type="ECO:0000313" key="2">
    <source>
        <dbReference type="EMBL" id="CAL1530362.1"/>
    </source>
</evidence>
<dbReference type="EMBL" id="CAXITT010000068">
    <property type="protein sequence ID" value="CAL1530362.1"/>
    <property type="molecule type" value="Genomic_DNA"/>
</dbReference>
<proteinExistence type="predicted"/>
<sequence>MSRRRCFRFISVFKLWMFCVFTSILTFVLIHLHRGMHSHGRNPELSFEGSRANRVMKRVDDRDLTELQKNTTSARWIVLDAIGSTCNHVTNLSTTEGWRIIVVALHTHEIKDCVLPKCQLLTSENFYELLGHLSTSKIFSTPSKTSGYLLAVSQGATSIYDGKCRNGIFDLDTSLDSYAKGNVGCLMYNDTDFFNLFEYSDTLSCGVERSCWDYYSNAVNSKVNLSDRSRFFLKDFNEVSVVQSVTYDIACAETTKTESKSWLPTVVVGPRTLTPLETGSTLFHGDAIQWMFLPTAVPKWFSELFRTLSIHALKKSRLLNVAIRSSSSSSRPTDKRPSACELTNAPVVVNVSSVLYCVNNARCRQGDASLLCGIQIVRKVLKCMKTYVHLVNSTAVVMNSFFNAWMEDYQKLTTMKQRDLRGAPVESSVEISLGINKHIWKDSKTSVVQHVYDPVRRICPRLRMNLSTVWDDWKRPVIEDVVLVVVVDDKNIFTTIPYLEFTHRRYFRHFAYCGRSMINFRRFLQATGLGHITYIAGLTHGVNYTYQCISQVMKVGLPVKGYLLIMDTVLLNPWMLVDFPRDFVWMPQGFSKLNSFKTKSLEHWMNWNEKSDRKSMISIFEELQKAAIGNSQYFKGTSRSSSYKQFAQRFLKIFSENLASENVLFRPLEIVYIPEKMRNDFIVAAELFQRFNATVEMAVPVMSFGLAQHVKIIYMKGSNLNGENSKHPWFYFSEENSYFINPFPLKEQLKTPLGRQFYCGKYLTTFMDSLKNFRVT</sequence>
<dbReference type="PANTHER" id="PTHR31362:SF0">
    <property type="entry name" value="EXOSTOSIN DOMAIN-CONTAINING PROTEIN-RELATED"/>
    <property type="match status" value="1"/>
</dbReference>